<evidence type="ECO:0000313" key="2">
    <source>
        <dbReference type="EMBL" id="KAK7033457.1"/>
    </source>
</evidence>
<organism evidence="2 3">
    <name type="scientific">Favolaschia claudopus</name>
    <dbReference type="NCBI Taxonomy" id="2862362"/>
    <lineage>
        <taxon>Eukaryota</taxon>
        <taxon>Fungi</taxon>
        <taxon>Dikarya</taxon>
        <taxon>Basidiomycota</taxon>
        <taxon>Agaricomycotina</taxon>
        <taxon>Agaricomycetes</taxon>
        <taxon>Agaricomycetidae</taxon>
        <taxon>Agaricales</taxon>
        <taxon>Marasmiineae</taxon>
        <taxon>Mycenaceae</taxon>
        <taxon>Favolaschia</taxon>
    </lineage>
</organism>
<protein>
    <submittedName>
        <fullName evidence="2">F-box domain-containing protein</fullName>
    </submittedName>
</protein>
<accession>A0AAW0C322</accession>
<comment type="caution">
    <text evidence="2">The sequence shown here is derived from an EMBL/GenBank/DDBJ whole genome shotgun (WGS) entry which is preliminary data.</text>
</comment>
<evidence type="ECO:0000313" key="3">
    <source>
        <dbReference type="Proteomes" id="UP001362999"/>
    </source>
</evidence>
<gene>
    <name evidence="2" type="ORF">R3P38DRAFT_795406</name>
</gene>
<reference evidence="2 3" key="1">
    <citation type="journal article" date="2024" name="J Genomics">
        <title>Draft genome sequencing and assembly of Favolaschia claudopus CIRM-BRFM 2984 isolated from oak limbs.</title>
        <authorList>
            <person name="Navarro D."/>
            <person name="Drula E."/>
            <person name="Chaduli D."/>
            <person name="Cazenave R."/>
            <person name="Ahrendt S."/>
            <person name="Wang J."/>
            <person name="Lipzen A."/>
            <person name="Daum C."/>
            <person name="Barry K."/>
            <person name="Grigoriev I.V."/>
            <person name="Favel A."/>
            <person name="Rosso M.N."/>
            <person name="Martin F."/>
        </authorList>
    </citation>
    <scope>NUCLEOTIDE SEQUENCE [LARGE SCALE GENOMIC DNA]</scope>
    <source>
        <strain evidence="2 3">CIRM-BRFM 2984</strain>
    </source>
</reference>
<dbReference type="InterPro" id="IPR001810">
    <property type="entry name" value="F-box_dom"/>
</dbReference>
<dbReference type="SUPFAM" id="SSF52047">
    <property type="entry name" value="RNI-like"/>
    <property type="match status" value="1"/>
</dbReference>
<dbReference type="InterPro" id="IPR036047">
    <property type="entry name" value="F-box-like_dom_sf"/>
</dbReference>
<dbReference type="EMBL" id="JAWWNJ010000023">
    <property type="protein sequence ID" value="KAK7033457.1"/>
    <property type="molecule type" value="Genomic_DNA"/>
</dbReference>
<dbReference type="Pfam" id="PF12937">
    <property type="entry name" value="F-box-like"/>
    <property type="match status" value="1"/>
</dbReference>
<feature type="domain" description="F-box" evidence="1">
    <location>
        <begin position="5"/>
        <end position="55"/>
    </location>
</feature>
<dbReference type="InterPro" id="IPR032675">
    <property type="entry name" value="LRR_dom_sf"/>
</dbReference>
<dbReference type="Gene3D" id="3.80.10.10">
    <property type="entry name" value="Ribonuclease Inhibitor"/>
    <property type="match status" value="1"/>
</dbReference>
<dbReference type="SUPFAM" id="SSF81383">
    <property type="entry name" value="F-box domain"/>
    <property type="match status" value="1"/>
</dbReference>
<dbReference type="Proteomes" id="UP001362999">
    <property type="component" value="Unassembled WGS sequence"/>
</dbReference>
<keyword evidence="3" id="KW-1185">Reference proteome</keyword>
<evidence type="ECO:0000259" key="1">
    <source>
        <dbReference type="Pfam" id="PF12937"/>
    </source>
</evidence>
<name>A0AAW0C322_9AGAR</name>
<dbReference type="AlphaFoldDB" id="A0AAW0C322"/>
<dbReference type="PANTHER" id="PTHR38926">
    <property type="entry name" value="F-BOX DOMAIN CONTAINING PROTEIN, EXPRESSED"/>
    <property type="match status" value="1"/>
</dbReference>
<proteinExistence type="predicted"/>
<dbReference type="Gene3D" id="1.20.1280.50">
    <property type="match status" value="1"/>
</dbReference>
<dbReference type="PANTHER" id="PTHR38926:SF72">
    <property type="entry name" value="IM:7136021-RELATED"/>
    <property type="match status" value="1"/>
</dbReference>
<sequence>MESIIQRLPVEILSEIFLHCREDHEGCRPRLVATICRGWRDVALSTSQLWSCIDLDEEEIREDSLCSLLELQLERSGQVPLSIVFCEPRNIVSTLQLLLAVTHRWHSVSLACPRPNQVELLRDSTHSFPILKRMDIRYVEELDLEKLFQPHPQLHELILRTQPGSISATFVEPWSKLSKCCLRGCLAVDALNILRLAPQLRELWVEYCYWAGGACSRTTSTLRSLTISNCSNKFKQNFLRNLVVPELQELVLDDFTDNNHIVPFLTACCPPLHRLSLTNVVLTEAELIAILRLVNTLAHLELSWPSDVHSSAFIEAMTIPSNTRRPRLLPDLRALSITGGLSCRNDVLLTMLQSRCPGLERVELYYAGRTFFFHTAFDQLRKDGMKIDVLLDGPIDPFAPMEGRRDVQ</sequence>